<evidence type="ECO:0000313" key="7">
    <source>
        <dbReference type="RefSeq" id="XP_013396933.1"/>
    </source>
</evidence>
<evidence type="ECO:0000313" key="10">
    <source>
        <dbReference type="RefSeq" id="XP_013396954.1"/>
    </source>
</evidence>
<evidence type="ECO:0000256" key="2">
    <source>
        <dbReference type="ARBA" id="ARBA00022692"/>
    </source>
</evidence>
<keyword evidence="3 5" id="KW-1133">Transmembrane helix</keyword>
<feature type="transmembrane region" description="Helical" evidence="5">
    <location>
        <begin position="16"/>
        <end position="35"/>
    </location>
</feature>
<feature type="transmembrane region" description="Helical" evidence="5">
    <location>
        <begin position="305"/>
        <end position="324"/>
    </location>
</feature>
<dbReference type="RefSeq" id="XP_013396940.1">
    <property type="nucleotide sequence ID" value="XM_013541486.1"/>
</dbReference>
<dbReference type="RefSeq" id="XP_013396949.1">
    <property type="nucleotide sequence ID" value="XM_013541495.1"/>
</dbReference>
<dbReference type="OMA" id="GMEIPLF"/>
<feature type="transmembrane region" description="Helical" evidence="5">
    <location>
        <begin position="424"/>
        <end position="447"/>
    </location>
</feature>
<dbReference type="SUPFAM" id="SSF103473">
    <property type="entry name" value="MFS general substrate transporter"/>
    <property type="match status" value="1"/>
</dbReference>
<proteinExistence type="predicted"/>
<organism evidence="6 10">
    <name type="scientific">Lingula anatina</name>
    <name type="common">Brachiopod</name>
    <name type="synonym">Lingula unguis</name>
    <dbReference type="NCBI Taxonomy" id="7574"/>
    <lineage>
        <taxon>Eukaryota</taxon>
        <taxon>Metazoa</taxon>
        <taxon>Spiralia</taxon>
        <taxon>Lophotrochozoa</taxon>
        <taxon>Brachiopoda</taxon>
        <taxon>Linguliformea</taxon>
        <taxon>Lingulata</taxon>
        <taxon>Lingulida</taxon>
        <taxon>Linguloidea</taxon>
        <taxon>Lingulidae</taxon>
        <taxon>Lingula</taxon>
    </lineage>
</organism>
<comment type="subcellular location">
    <subcellularLocation>
        <location evidence="1">Membrane</location>
        <topology evidence="1">Multi-pass membrane protein</topology>
    </subcellularLocation>
</comment>
<feature type="transmembrane region" description="Helical" evidence="5">
    <location>
        <begin position="144"/>
        <end position="165"/>
    </location>
</feature>
<keyword evidence="4 5" id="KW-0472">Membrane</keyword>
<dbReference type="RefSeq" id="XP_013396933.1">
    <property type="nucleotide sequence ID" value="XM_013541479.1"/>
</dbReference>
<dbReference type="AlphaFoldDB" id="A0A1S3IHI9"/>
<dbReference type="InterPro" id="IPR036259">
    <property type="entry name" value="MFS_trans_sf"/>
</dbReference>
<dbReference type="Proteomes" id="UP000085678">
    <property type="component" value="Unplaced"/>
</dbReference>
<evidence type="ECO:0000256" key="5">
    <source>
        <dbReference type="SAM" id="Phobius"/>
    </source>
</evidence>
<feature type="transmembrane region" description="Helical" evidence="5">
    <location>
        <begin position="395"/>
        <end position="418"/>
    </location>
</feature>
<gene>
    <name evidence="7 8 9 10" type="primary">LOC106163794</name>
</gene>
<feature type="transmembrane region" description="Helical" evidence="5">
    <location>
        <begin position="79"/>
        <end position="102"/>
    </location>
</feature>
<evidence type="ECO:0000313" key="8">
    <source>
        <dbReference type="RefSeq" id="XP_013396940.1"/>
    </source>
</evidence>
<keyword evidence="2 5" id="KW-0812">Transmembrane</keyword>
<evidence type="ECO:0000256" key="1">
    <source>
        <dbReference type="ARBA" id="ARBA00004141"/>
    </source>
</evidence>
<evidence type="ECO:0000256" key="4">
    <source>
        <dbReference type="ARBA" id="ARBA00023136"/>
    </source>
</evidence>
<evidence type="ECO:0000313" key="9">
    <source>
        <dbReference type="RefSeq" id="XP_013396949.1"/>
    </source>
</evidence>
<dbReference type="PANTHER" id="PTHR23507">
    <property type="entry name" value="ZGC:174356"/>
    <property type="match status" value="1"/>
</dbReference>
<reference evidence="7 8" key="1">
    <citation type="submission" date="2025-04" db="UniProtKB">
        <authorList>
            <consortium name="RefSeq"/>
        </authorList>
    </citation>
    <scope>IDENTIFICATION</scope>
    <source>
        <tissue evidence="7 8">Gonads</tissue>
    </source>
</reference>
<dbReference type="PANTHER" id="PTHR23507:SF1">
    <property type="entry name" value="FI18259P1-RELATED"/>
    <property type="match status" value="1"/>
</dbReference>
<feature type="transmembrane region" description="Helical" evidence="5">
    <location>
        <begin position="109"/>
        <end position="132"/>
    </location>
</feature>
<sequence>MGLLTRLRQWKATHDLHTVITVEPVLFLYMLSTFLKFPSFQALAMYKVCLQEYNDTVLCEDFFNHTDEKDYIEKEASHWLLYCNIAFTTPSVLAVIFMGSWIDKAQSRIVLVLPTVGQVVEGTLLLLNSVYIHLPLVAFIPGSLAAGMFGGFATLLMVCFSYITVIAQGEKERTIRVAILESMTFIAGGLGSGLSGLLKDRFGFVTVFAVSLVISVVLLVYIVVWIKEPQSHITRTEITCGLLCNHRHFVDTVKCAMKERPGKRRCIIWLCLAIFIMSLVVFGGAEDVTYLYFKYVIKDWTTALYGGFLAFKFTMYGISLLVILPLLKKFGSLRDATLGVLGLLGACAGSVILIFTTTVMMAFTAPLFLGMKGLSAAPIRAIISKMVEVEEQGKIFAIVAVVEVVGVLMASVIYNSLWPATLEFFPGFVFALSLGILTFSLILMLIIRHLVSKEVESGLAYGVFNDEDKGEDGTETNIIDPALA</sequence>
<feature type="transmembrane region" description="Helical" evidence="5">
    <location>
        <begin position="204"/>
        <end position="226"/>
    </location>
</feature>
<dbReference type="KEGG" id="lak:106163794"/>
<feature type="transmembrane region" description="Helical" evidence="5">
    <location>
        <begin position="177"/>
        <end position="198"/>
    </location>
</feature>
<protein>
    <submittedName>
        <fullName evidence="7 8">Proton-coupled folate transporter</fullName>
    </submittedName>
</protein>
<dbReference type="Pfam" id="PF07690">
    <property type="entry name" value="MFS_1"/>
    <property type="match status" value="1"/>
</dbReference>
<feature type="transmembrane region" description="Helical" evidence="5">
    <location>
        <begin position="266"/>
        <end position="285"/>
    </location>
</feature>
<evidence type="ECO:0000313" key="6">
    <source>
        <dbReference type="Proteomes" id="UP000085678"/>
    </source>
</evidence>
<dbReference type="GO" id="GO:0016020">
    <property type="term" value="C:membrane"/>
    <property type="evidence" value="ECO:0007669"/>
    <property type="project" value="UniProtKB-SubCell"/>
</dbReference>
<dbReference type="RefSeq" id="XP_013396954.1">
    <property type="nucleotide sequence ID" value="XM_013541500.2"/>
</dbReference>
<dbReference type="GeneID" id="106163794"/>
<keyword evidence="6" id="KW-1185">Reference proteome</keyword>
<dbReference type="OrthoDB" id="419734at2759"/>
<feature type="transmembrane region" description="Helical" evidence="5">
    <location>
        <begin position="336"/>
        <end position="355"/>
    </location>
</feature>
<evidence type="ECO:0000256" key="3">
    <source>
        <dbReference type="ARBA" id="ARBA00022989"/>
    </source>
</evidence>
<dbReference type="GO" id="GO:0022857">
    <property type="term" value="F:transmembrane transporter activity"/>
    <property type="evidence" value="ECO:0007669"/>
    <property type="project" value="InterPro"/>
</dbReference>
<name>A0A1S3IHI9_LINAN</name>
<dbReference type="Gene3D" id="1.20.1250.20">
    <property type="entry name" value="MFS general substrate transporter like domains"/>
    <property type="match status" value="1"/>
</dbReference>
<accession>A0A1S3IHI9</accession>
<dbReference type="InterPro" id="IPR011701">
    <property type="entry name" value="MFS"/>
</dbReference>